<dbReference type="Proteomes" id="UP000184287">
    <property type="component" value="Unassembled WGS sequence"/>
</dbReference>
<feature type="chain" id="PRO_5013313833" evidence="1">
    <location>
        <begin position="20"/>
        <end position="312"/>
    </location>
</feature>
<dbReference type="STRING" id="288992.SAMN04488522_106134"/>
<name>A0A1M5KY47_9SPHI</name>
<dbReference type="EMBL" id="FQUQ01000006">
    <property type="protein sequence ID" value="SHG57590.1"/>
    <property type="molecule type" value="Genomic_DNA"/>
</dbReference>
<organism evidence="2 3">
    <name type="scientific">Pedobacter caeni</name>
    <dbReference type="NCBI Taxonomy" id="288992"/>
    <lineage>
        <taxon>Bacteria</taxon>
        <taxon>Pseudomonadati</taxon>
        <taxon>Bacteroidota</taxon>
        <taxon>Sphingobacteriia</taxon>
        <taxon>Sphingobacteriales</taxon>
        <taxon>Sphingobacteriaceae</taxon>
        <taxon>Pedobacter</taxon>
    </lineage>
</organism>
<proteinExistence type="predicted"/>
<dbReference type="OrthoDB" id="5134860at2"/>
<gene>
    <name evidence="2" type="ORF">SAMN04488522_106134</name>
</gene>
<evidence type="ECO:0000256" key="1">
    <source>
        <dbReference type="SAM" id="SignalP"/>
    </source>
</evidence>
<dbReference type="AlphaFoldDB" id="A0A1M5KY47"/>
<keyword evidence="3" id="KW-1185">Reference proteome</keyword>
<protein>
    <submittedName>
        <fullName evidence="2">Uncharacterized protein</fullName>
    </submittedName>
</protein>
<feature type="signal peptide" evidence="1">
    <location>
        <begin position="1"/>
        <end position="19"/>
    </location>
</feature>
<keyword evidence="1" id="KW-0732">Signal</keyword>
<reference evidence="3" key="1">
    <citation type="submission" date="2016-11" db="EMBL/GenBank/DDBJ databases">
        <authorList>
            <person name="Varghese N."/>
            <person name="Submissions S."/>
        </authorList>
    </citation>
    <scope>NUCLEOTIDE SEQUENCE [LARGE SCALE GENOMIC DNA]</scope>
    <source>
        <strain evidence="3">DSM 16990</strain>
    </source>
</reference>
<evidence type="ECO:0000313" key="3">
    <source>
        <dbReference type="Proteomes" id="UP000184287"/>
    </source>
</evidence>
<dbReference type="RefSeq" id="WP_073236093.1">
    <property type="nucleotide sequence ID" value="NZ_FQUQ01000006.1"/>
</dbReference>
<evidence type="ECO:0000313" key="2">
    <source>
        <dbReference type="EMBL" id="SHG57590.1"/>
    </source>
</evidence>
<accession>A0A1M5KY47</accession>
<sequence>MNKSILLLALLSLTLSLMQCSRKSVGPSTVPTVVEVADPAGAPPKTWKEHWFDHTQLLTRVFYDDDLAVYYDGDVDKSITWPFKYIGDVWRYTRKIYGGHGSDPRLYAVFHTNKYSGGHPDYYFSAGHDFRNVIDCGPGPWLTQAGNIDVPTHEVFHIVESATFNTKGSAGFGAYPNGIWGDSKFSEIYQYDVYLGLGMPAEAQRWYDKVLNGKENFPAPNSYWFKDWLFPWYNNYGKTRVIVDFFKLLAENFPKDANHKYTRKMNWGEYIHFSSGAARADLKAMATTAFGWKTQWENELLKARLDFPDVTY</sequence>